<organism evidence="1 2">
    <name type="scientific">Corchorus olitorius</name>
    <dbReference type="NCBI Taxonomy" id="93759"/>
    <lineage>
        <taxon>Eukaryota</taxon>
        <taxon>Viridiplantae</taxon>
        <taxon>Streptophyta</taxon>
        <taxon>Embryophyta</taxon>
        <taxon>Tracheophyta</taxon>
        <taxon>Spermatophyta</taxon>
        <taxon>Magnoliopsida</taxon>
        <taxon>eudicotyledons</taxon>
        <taxon>Gunneridae</taxon>
        <taxon>Pentapetalae</taxon>
        <taxon>rosids</taxon>
        <taxon>malvids</taxon>
        <taxon>Malvales</taxon>
        <taxon>Malvaceae</taxon>
        <taxon>Grewioideae</taxon>
        <taxon>Apeibeae</taxon>
        <taxon>Corchorus</taxon>
    </lineage>
</organism>
<evidence type="ECO:0000313" key="1">
    <source>
        <dbReference type="EMBL" id="OMO69778.1"/>
    </source>
</evidence>
<reference evidence="2" key="1">
    <citation type="submission" date="2013-09" db="EMBL/GenBank/DDBJ databases">
        <title>Corchorus olitorius genome sequencing.</title>
        <authorList>
            <person name="Alam M."/>
            <person name="Haque M.S."/>
            <person name="Islam M.S."/>
            <person name="Emdad E.M."/>
            <person name="Islam M.M."/>
            <person name="Ahmed B."/>
            <person name="Halim A."/>
            <person name="Hossen Q.M.M."/>
            <person name="Hossain M.Z."/>
            <person name="Ahmed R."/>
            <person name="Khan M.M."/>
            <person name="Islam R."/>
            <person name="Rashid M.M."/>
            <person name="Khan S.A."/>
            <person name="Rahman M.S."/>
            <person name="Alam M."/>
            <person name="Yahiya A.S."/>
            <person name="Khan M.S."/>
            <person name="Azam M.S."/>
            <person name="Haque T."/>
            <person name="Lashkar M.Z.H."/>
            <person name="Akhand A.I."/>
            <person name="Morshed G."/>
            <person name="Roy S."/>
            <person name="Uddin K.S."/>
            <person name="Rabeya T."/>
            <person name="Hossain A.S."/>
            <person name="Chowdhury A."/>
            <person name="Snigdha A.R."/>
            <person name="Mortoza M.S."/>
            <person name="Matin S.A."/>
            <person name="Hoque S.M.E."/>
            <person name="Islam M.K."/>
            <person name="Roy D.K."/>
            <person name="Haider R."/>
            <person name="Moosa M.M."/>
            <person name="Elias S.M."/>
            <person name="Hasan A.M."/>
            <person name="Jahan S."/>
            <person name="Shafiuddin M."/>
            <person name="Mahmood N."/>
            <person name="Shommy N.S."/>
        </authorList>
    </citation>
    <scope>NUCLEOTIDE SEQUENCE [LARGE SCALE GENOMIC DNA]</scope>
    <source>
        <strain evidence="2">cv. O-4</strain>
    </source>
</reference>
<keyword evidence="2" id="KW-1185">Reference proteome</keyword>
<dbReference type="EMBL" id="AWUE01020156">
    <property type="protein sequence ID" value="OMO69778.1"/>
    <property type="molecule type" value="Genomic_DNA"/>
</dbReference>
<gene>
    <name evidence="1" type="ORF">COLO4_28927</name>
</gene>
<dbReference type="AlphaFoldDB" id="A0A1R3HHL0"/>
<proteinExistence type="predicted"/>
<name>A0A1R3HHL0_9ROSI</name>
<dbReference type="Proteomes" id="UP000187203">
    <property type="component" value="Unassembled WGS sequence"/>
</dbReference>
<comment type="caution">
    <text evidence="1">The sequence shown here is derived from an EMBL/GenBank/DDBJ whole genome shotgun (WGS) entry which is preliminary data.</text>
</comment>
<evidence type="ECO:0000313" key="2">
    <source>
        <dbReference type="Proteomes" id="UP000187203"/>
    </source>
</evidence>
<accession>A0A1R3HHL0</accession>
<protein>
    <submittedName>
        <fullName evidence="1">Uncharacterized protein</fullName>
    </submittedName>
</protein>
<sequence length="39" mass="4122">MCTCGNVSGNSAIDFPCLKDQGKAYEKKGLAFEAKALDP</sequence>